<dbReference type="PROSITE" id="PS51885">
    <property type="entry name" value="NEPRILYSIN"/>
    <property type="match status" value="1"/>
</dbReference>
<keyword evidence="3" id="KW-1185">Reference proteome</keyword>
<evidence type="ECO:0000256" key="1">
    <source>
        <dbReference type="SAM" id="MobiDB-lite"/>
    </source>
</evidence>
<dbReference type="GO" id="GO:0005886">
    <property type="term" value="C:plasma membrane"/>
    <property type="evidence" value="ECO:0007669"/>
    <property type="project" value="TreeGrafter"/>
</dbReference>
<evidence type="ECO:0000313" key="3">
    <source>
        <dbReference type="Proteomes" id="UP000821866"/>
    </source>
</evidence>
<dbReference type="InterPro" id="IPR000718">
    <property type="entry name" value="Peptidase_M13"/>
</dbReference>
<feature type="compositionally biased region" description="Basic and acidic residues" evidence="1">
    <location>
        <begin position="192"/>
        <end position="204"/>
    </location>
</feature>
<comment type="caution">
    <text evidence="2">The sequence shown here is derived from an EMBL/GenBank/DDBJ whole genome shotgun (WGS) entry which is preliminary data.</text>
</comment>
<feature type="region of interest" description="Disordered" evidence="1">
    <location>
        <begin position="173"/>
        <end position="210"/>
    </location>
</feature>
<dbReference type="Gene3D" id="3.40.390.10">
    <property type="entry name" value="Collagenase (Catalytic Domain)"/>
    <property type="match status" value="1"/>
</dbReference>
<name>A0A9J6DZ43_RHIMP</name>
<proteinExistence type="predicted"/>
<dbReference type="EMBL" id="JABSTU010000006">
    <property type="protein sequence ID" value="KAH8027186.1"/>
    <property type="molecule type" value="Genomic_DNA"/>
</dbReference>
<dbReference type="PANTHER" id="PTHR11733:SF241">
    <property type="entry name" value="GH26575P-RELATED"/>
    <property type="match status" value="1"/>
</dbReference>
<feature type="compositionally biased region" description="Low complexity" evidence="1">
    <location>
        <begin position="16"/>
        <end position="27"/>
    </location>
</feature>
<reference evidence="2" key="1">
    <citation type="journal article" date="2020" name="Cell">
        <title>Large-Scale Comparative Analyses of Tick Genomes Elucidate Their Genetic Diversity and Vector Capacities.</title>
        <authorList>
            <consortium name="Tick Genome and Microbiome Consortium (TIGMIC)"/>
            <person name="Jia N."/>
            <person name="Wang J."/>
            <person name="Shi W."/>
            <person name="Du L."/>
            <person name="Sun Y."/>
            <person name="Zhan W."/>
            <person name="Jiang J.F."/>
            <person name="Wang Q."/>
            <person name="Zhang B."/>
            <person name="Ji P."/>
            <person name="Bell-Sakyi L."/>
            <person name="Cui X.M."/>
            <person name="Yuan T.T."/>
            <person name="Jiang B.G."/>
            <person name="Yang W.F."/>
            <person name="Lam T.T."/>
            <person name="Chang Q.C."/>
            <person name="Ding S.J."/>
            <person name="Wang X.J."/>
            <person name="Zhu J.G."/>
            <person name="Ruan X.D."/>
            <person name="Zhao L."/>
            <person name="Wei J.T."/>
            <person name="Ye R.Z."/>
            <person name="Que T.C."/>
            <person name="Du C.H."/>
            <person name="Zhou Y.H."/>
            <person name="Cheng J.X."/>
            <person name="Dai P.F."/>
            <person name="Guo W.B."/>
            <person name="Han X.H."/>
            <person name="Huang E.J."/>
            <person name="Li L.F."/>
            <person name="Wei W."/>
            <person name="Gao Y.C."/>
            <person name="Liu J.Z."/>
            <person name="Shao H.Z."/>
            <person name="Wang X."/>
            <person name="Wang C.C."/>
            <person name="Yang T.C."/>
            <person name="Huo Q.B."/>
            <person name="Li W."/>
            <person name="Chen H.Y."/>
            <person name="Chen S.E."/>
            <person name="Zhou L.G."/>
            <person name="Ni X.B."/>
            <person name="Tian J.H."/>
            <person name="Sheng Y."/>
            <person name="Liu T."/>
            <person name="Pan Y.S."/>
            <person name="Xia L.Y."/>
            <person name="Li J."/>
            <person name="Zhao F."/>
            <person name="Cao W.C."/>
        </authorList>
    </citation>
    <scope>NUCLEOTIDE SEQUENCE</scope>
    <source>
        <strain evidence="2">Rmic-2018</strain>
    </source>
</reference>
<dbReference type="GO" id="GO:0016485">
    <property type="term" value="P:protein processing"/>
    <property type="evidence" value="ECO:0007669"/>
    <property type="project" value="TreeGrafter"/>
</dbReference>
<accession>A0A9J6DZ43</accession>
<dbReference type="InterPro" id="IPR024079">
    <property type="entry name" value="MetalloPept_cat_dom_sf"/>
</dbReference>
<organism evidence="2 3">
    <name type="scientific">Rhipicephalus microplus</name>
    <name type="common">Cattle tick</name>
    <name type="synonym">Boophilus microplus</name>
    <dbReference type="NCBI Taxonomy" id="6941"/>
    <lineage>
        <taxon>Eukaryota</taxon>
        <taxon>Metazoa</taxon>
        <taxon>Ecdysozoa</taxon>
        <taxon>Arthropoda</taxon>
        <taxon>Chelicerata</taxon>
        <taxon>Arachnida</taxon>
        <taxon>Acari</taxon>
        <taxon>Parasitiformes</taxon>
        <taxon>Ixodida</taxon>
        <taxon>Ixodoidea</taxon>
        <taxon>Ixodidae</taxon>
        <taxon>Rhipicephalinae</taxon>
        <taxon>Rhipicephalus</taxon>
        <taxon>Boophilus</taxon>
    </lineage>
</organism>
<sequence>MASGPGRRGSRWTPNKAATTTTKSVAAHSRSSGTERTVDVVTKDAKAGEHAAAPDVVPEAPSPNLAIQTSCSGEDTAGYSATWCRSIAMTRSMGDDIGTGKTYTMARNNSSLPEKTYTLTTGVGDSTYTLGGNKPTETTTPRAPLMTTINLDPFSVTPDMSLVYLSDTSETTNTYTVAPSSRRQRQPLVEGGRGRSPRDQHGDVSTRLAGGRRGALSGGALLLTRRQLLCYPAVVSAVLSTLAALLAVAPRISSAHHDGGDDIHQLAQRHAHSMQGGLLSERSMAGAGRCSSAPCRRDGAYLARHLALRDASPCRDFERYACQGWRARNAAARSADQDHVLELEQKAFQWLRGRKPVGPLLEKCVRDKQNGDRQLVDYLLPMVTLGDFPFSGSRAGSVAIWRAAARVLTYSGCAALLSVHVKPDGTVALGLPDTLSEDSDMDAAESAYRALATSFKALTGAKGEGAVRFALRVERAAYYGAGSGLTAKVVASQLGELWAFVGQVRRGLPSGASVTLLSPSYVRRLRDIVKRSPPDAVLNYLALRLHFQAAPLTPPGPLLDVYEKHTGRGDRWRQCFGVALAFAPTLVLEAARAVTGAAFLAEQAAQLVNAVRHQVVDLMVETPLLSESTAHLEVLRKARLQLFGPPWSQNPMAVTRFEDAVPRPKGGQAALRSWVAIAAYELERRVSRESWPARWALERTCVLDAASGRLAVPPLLLNESTPGGVVGALQFSRAGARLATCLLRSLLALEPTALPPLPPAAAAHVRRARSCLDGQKRSKDVRESLPAWAGLRPALRVFKELGGTRLSFEGLSELGGVQLFFVYWALDHCGTVVTQGGASRNVINAAVANEPAFHEAFLCALQSPMNPLPHCELWRSGVSGGVHQ</sequence>
<dbReference type="SUPFAM" id="SSF55486">
    <property type="entry name" value="Metalloproteases ('zincins'), catalytic domain"/>
    <property type="match status" value="2"/>
</dbReference>
<dbReference type="AlphaFoldDB" id="A0A9J6DZ43"/>
<feature type="region of interest" description="Disordered" evidence="1">
    <location>
        <begin position="1"/>
        <end position="39"/>
    </location>
</feature>
<reference evidence="2" key="2">
    <citation type="submission" date="2021-09" db="EMBL/GenBank/DDBJ databases">
        <authorList>
            <person name="Jia N."/>
            <person name="Wang J."/>
            <person name="Shi W."/>
            <person name="Du L."/>
            <person name="Sun Y."/>
            <person name="Zhan W."/>
            <person name="Jiang J."/>
            <person name="Wang Q."/>
            <person name="Zhang B."/>
            <person name="Ji P."/>
            <person name="Sakyi L.B."/>
            <person name="Cui X."/>
            <person name="Yuan T."/>
            <person name="Jiang B."/>
            <person name="Yang W."/>
            <person name="Lam T.T.-Y."/>
            <person name="Chang Q."/>
            <person name="Ding S."/>
            <person name="Wang X."/>
            <person name="Zhu J."/>
            <person name="Ruan X."/>
            <person name="Zhao L."/>
            <person name="Wei J."/>
            <person name="Que T."/>
            <person name="Du C."/>
            <person name="Cheng J."/>
            <person name="Dai P."/>
            <person name="Han X."/>
            <person name="Huang E."/>
            <person name="Gao Y."/>
            <person name="Liu J."/>
            <person name="Shao H."/>
            <person name="Ye R."/>
            <person name="Li L."/>
            <person name="Wei W."/>
            <person name="Wang X."/>
            <person name="Wang C."/>
            <person name="Huo Q."/>
            <person name="Li W."/>
            <person name="Guo W."/>
            <person name="Chen H."/>
            <person name="Chen S."/>
            <person name="Zhou L."/>
            <person name="Zhou L."/>
            <person name="Ni X."/>
            <person name="Tian J."/>
            <person name="Zhou Y."/>
            <person name="Sheng Y."/>
            <person name="Liu T."/>
            <person name="Pan Y."/>
            <person name="Xia L."/>
            <person name="Li J."/>
            <person name="Zhao F."/>
            <person name="Cao W."/>
        </authorList>
    </citation>
    <scope>NUCLEOTIDE SEQUENCE</scope>
    <source>
        <strain evidence="2">Rmic-2018</strain>
        <tissue evidence="2">Larvae</tissue>
    </source>
</reference>
<dbReference type="VEuPathDB" id="VectorBase:LOC119187677"/>
<gene>
    <name evidence="2" type="ORF">HPB51_003628</name>
</gene>
<dbReference type="PANTHER" id="PTHR11733">
    <property type="entry name" value="ZINC METALLOPROTEASE FAMILY M13 NEPRILYSIN-RELATED"/>
    <property type="match status" value="1"/>
</dbReference>
<protein>
    <submittedName>
        <fullName evidence="2">Uncharacterized protein</fullName>
    </submittedName>
</protein>
<dbReference type="GO" id="GO:0004222">
    <property type="term" value="F:metalloendopeptidase activity"/>
    <property type="evidence" value="ECO:0007669"/>
    <property type="project" value="InterPro"/>
</dbReference>
<dbReference type="Proteomes" id="UP000821866">
    <property type="component" value="Chromosome 4"/>
</dbReference>
<evidence type="ECO:0000313" key="2">
    <source>
        <dbReference type="EMBL" id="KAH8027186.1"/>
    </source>
</evidence>